<dbReference type="EMBL" id="MU839847">
    <property type="protein sequence ID" value="KAK1750346.1"/>
    <property type="molecule type" value="Genomic_DNA"/>
</dbReference>
<feature type="compositionally biased region" description="Pro residues" evidence="1">
    <location>
        <begin position="36"/>
        <end position="50"/>
    </location>
</feature>
<dbReference type="Proteomes" id="UP001239445">
    <property type="component" value="Unassembled WGS sequence"/>
</dbReference>
<dbReference type="InterPro" id="IPR021369">
    <property type="entry name" value="DUF2985"/>
</dbReference>
<keyword evidence="2" id="KW-0812">Transmembrane</keyword>
<feature type="compositionally biased region" description="Low complexity" evidence="1">
    <location>
        <begin position="51"/>
        <end position="62"/>
    </location>
</feature>
<dbReference type="AlphaFoldDB" id="A0AAJ0B2C7"/>
<proteinExistence type="predicted"/>
<feature type="compositionally biased region" description="Low complexity" evidence="1">
    <location>
        <begin position="15"/>
        <end position="28"/>
    </location>
</feature>
<evidence type="ECO:0008006" key="5">
    <source>
        <dbReference type="Google" id="ProtNLM"/>
    </source>
</evidence>
<protein>
    <recommendedName>
        <fullName evidence="5">Integral membrane protein</fullName>
    </recommendedName>
</protein>
<feature type="region of interest" description="Disordered" evidence="1">
    <location>
        <begin position="617"/>
        <end position="650"/>
    </location>
</feature>
<evidence type="ECO:0000313" key="4">
    <source>
        <dbReference type="Proteomes" id="UP001239445"/>
    </source>
</evidence>
<feature type="region of interest" description="Disordered" evidence="1">
    <location>
        <begin position="579"/>
        <end position="599"/>
    </location>
</feature>
<evidence type="ECO:0000256" key="1">
    <source>
        <dbReference type="SAM" id="MobiDB-lite"/>
    </source>
</evidence>
<dbReference type="Pfam" id="PF11204">
    <property type="entry name" value="DUF2985"/>
    <property type="match status" value="1"/>
</dbReference>
<feature type="compositionally biased region" description="Acidic residues" evidence="1">
    <location>
        <begin position="241"/>
        <end position="251"/>
    </location>
</feature>
<evidence type="ECO:0000256" key="2">
    <source>
        <dbReference type="SAM" id="Phobius"/>
    </source>
</evidence>
<keyword evidence="2" id="KW-0472">Membrane</keyword>
<sequence>MDPESGDASKQSYFPQAPASSSQQQSGAAEHDDGVIPPPTPTTEQPPPAPSSSVASPPSTVPGRPRSSTAPARDVQFHPLDRQQSAIRLRRLPPPPNTGSRTGRPATGRRRSSSEPHQPAQPAVMGQALPPLSETADGDRTSQEEAVIVPIDDGRGGVRRILGSRRRAVVQQPSKNKDGDDCYDSKIVDFLDVIDPEVATLSSITNVQNSLFVPSLGRWVNRRPTYDLSALRPMPGAFPESTEDVSGEDAIQDDRPPTIQHAPSISSVLTDTQYAILPENTTLEGWRAEDIKLLNDYVRHMLHSRRSKMKQRLKAFGQYTKRPLGFLVTLYATLITLFGLAWVLFLIGWIYVGEKQLYAINVIDIVLVRSLCQPRCPPSDCFQVVLFNIVGVGLAPFRAIDTYHMIYVAHYHRKTWKMRKKLLLPKLKDRNDLPTADMNVSNESDIEAGLQGHTDTYFPVLSEKEQETLLYHQTKLAKSHTFYKPHETETHHAFPLRLLITVVLLLDLHSCLQITLGACTYGIEYAHRPAAVTTTVLCCSIATNAAAGIIISIGDRRTRKKDVLERLLKQELTAAAMAKVKKQKEKEEKEAREKEEGKDEVGLLGLANLPIVEKIRKSADGGSRSSINRKDKDQVGRFDTGVSVHDAASA</sequence>
<feature type="region of interest" description="Disordered" evidence="1">
    <location>
        <begin position="231"/>
        <end position="257"/>
    </location>
</feature>
<organism evidence="3 4">
    <name type="scientific">Echria macrotheca</name>
    <dbReference type="NCBI Taxonomy" id="438768"/>
    <lineage>
        <taxon>Eukaryota</taxon>
        <taxon>Fungi</taxon>
        <taxon>Dikarya</taxon>
        <taxon>Ascomycota</taxon>
        <taxon>Pezizomycotina</taxon>
        <taxon>Sordariomycetes</taxon>
        <taxon>Sordariomycetidae</taxon>
        <taxon>Sordariales</taxon>
        <taxon>Schizotheciaceae</taxon>
        <taxon>Echria</taxon>
    </lineage>
</organism>
<dbReference type="PANTHER" id="PTHR35872:SF2">
    <property type="entry name" value="INTEGRAL MEMBRANE PROTEIN (AFU_ORTHOLOGUE AFUA_5G07110)"/>
    <property type="match status" value="1"/>
</dbReference>
<keyword evidence="4" id="KW-1185">Reference proteome</keyword>
<dbReference type="PANTHER" id="PTHR35872">
    <property type="entry name" value="INTEGRAL MEMBRANE PROTEIN (AFU_ORTHOLOGUE AFUA_5G07110)"/>
    <property type="match status" value="1"/>
</dbReference>
<gene>
    <name evidence="3" type="ORF">QBC47DRAFT_331875</name>
</gene>
<feature type="transmembrane region" description="Helical" evidence="2">
    <location>
        <begin position="324"/>
        <end position="352"/>
    </location>
</feature>
<feature type="compositionally biased region" description="Basic and acidic residues" evidence="1">
    <location>
        <begin position="584"/>
        <end position="599"/>
    </location>
</feature>
<evidence type="ECO:0000313" key="3">
    <source>
        <dbReference type="EMBL" id="KAK1750346.1"/>
    </source>
</evidence>
<feature type="transmembrane region" description="Helical" evidence="2">
    <location>
        <begin position="529"/>
        <end position="551"/>
    </location>
</feature>
<reference evidence="3" key="1">
    <citation type="submission" date="2023-06" db="EMBL/GenBank/DDBJ databases">
        <title>Genome-scale phylogeny and comparative genomics of the fungal order Sordariales.</title>
        <authorList>
            <consortium name="Lawrence Berkeley National Laboratory"/>
            <person name="Hensen N."/>
            <person name="Bonometti L."/>
            <person name="Westerberg I."/>
            <person name="Brannstrom I.O."/>
            <person name="Guillou S."/>
            <person name="Cros-Aarteil S."/>
            <person name="Calhoun S."/>
            <person name="Haridas S."/>
            <person name="Kuo A."/>
            <person name="Mondo S."/>
            <person name="Pangilinan J."/>
            <person name="Riley R."/>
            <person name="Labutti K."/>
            <person name="Andreopoulos B."/>
            <person name="Lipzen A."/>
            <person name="Chen C."/>
            <person name="Yanf M."/>
            <person name="Daum C."/>
            <person name="Ng V."/>
            <person name="Clum A."/>
            <person name="Steindorff A."/>
            <person name="Ohm R."/>
            <person name="Martin F."/>
            <person name="Silar P."/>
            <person name="Natvig D."/>
            <person name="Lalanne C."/>
            <person name="Gautier V."/>
            <person name="Ament-Velasquez S.L."/>
            <person name="Kruys A."/>
            <person name="Hutchinson M.I."/>
            <person name="Powell A.J."/>
            <person name="Barry K."/>
            <person name="Miller A.N."/>
            <person name="Grigoriev I.V."/>
            <person name="Debuchy R."/>
            <person name="Gladieux P."/>
            <person name="Thoren M.H."/>
            <person name="Johannesson H."/>
        </authorList>
    </citation>
    <scope>NUCLEOTIDE SEQUENCE</scope>
    <source>
        <strain evidence="3">PSN4</strain>
    </source>
</reference>
<accession>A0AAJ0B2C7</accession>
<name>A0AAJ0B2C7_9PEZI</name>
<feature type="region of interest" description="Disordered" evidence="1">
    <location>
        <begin position="1"/>
        <end position="144"/>
    </location>
</feature>
<comment type="caution">
    <text evidence="3">The sequence shown here is derived from an EMBL/GenBank/DDBJ whole genome shotgun (WGS) entry which is preliminary data.</text>
</comment>
<keyword evidence="2" id="KW-1133">Transmembrane helix</keyword>
<feature type="transmembrane region" description="Helical" evidence="2">
    <location>
        <begin position="498"/>
        <end position="523"/>
    </location>
</feature>